<dbReference type="RefSeq" id="WP_011113151.1">
    <property type="nucleotide sequence ID" value="NZ_CP051007.1"/>
</dbReference>
<dbReference type="SUPFAM" id="SSF53474">
    <property type="entry name" value="alpha/beta-Hydrolases"/>
    <property type="match status" value="1"/>
</dbReference>
<dbReference type="PANTHER" id="PTHR11487">
    <property type="entry name" value="THIOESTERASE"/>
    <property type="match status" value="1"/>
</dbReference>
<sequence>MPDERPLRVHCFAHAGAGVSAFAGWRRDLGPGAQPVPHLLPGRDGRRREPRVTAPEALLAETMGHFTGEGGAGSAPYLIYGHSLGALIAYTLARALREAGLPAPALLVVGACPPPDAASDLPDARRAPDEDLLRLLGGARPLPAGAEPGGVWHRLVLPVLRADLQLADALRTAARRPSPHGPLDVPVLAVAGRSDPLAPPESMAPWRRWTTGPFALRTVPGDHFFVRGRALPRLIGRASRVVRRLAPAADRRGPTGTPPHREPSDMGGSR</sequence>
<dbReference type="PANTHER" id="PTHR11487:SF0">
    <property type="entry name" value="S-ACYL FATTY ACID SYNTHASE THIOESTERASE, MEDIUM CHAIN"/>
    <property type="match status" value="1"/>
</dbReference>
<evidence type="ECO:0000256" key="2">
    <source>
        <dbReference type="SAM" id="MobiDB-lite"/>
    </source>
</evidence>
<dbReference type="Gene3D" id="3.40.50.1820">
    <property type="entry name" value="alpha/beta hydrolase"/>
    <property type="match status" value="1"/>
</dbReference>
<dbReference type="KEGG" id="sgf:HEP81_07944"/>
<keyword evidence="4" id="KW-0614">Plasmid</keyword>
<feature type="compositionally biased region" description="Basic and acidic residues" evidence="2">
    <location>
        <begin position="249"/>
        <end position="264"/>
    </location>
</feature>
<dbReference type="InterPro" id="IPR012223">
    <property type="entry name" value="TEII"/>
</dbReference>
<dbReference type="GeneID" id="91467430"/>
<dbReference type="AlphaFoldDB" id="A0A7H1QCZ2"/>
<gene>
    <name evidence="4" type="ORF">HEP81_07944</name>
</gene>
<dbReference type="Proteomes" id="UP000516422">
    <property type="component" value="Plasmid pSGRIFU1"/>
</dbReference>
<evidence type="ECO:0000313" key="4">
    <source>
        <dbReference type="EMBL" id="QNT98172.1"/>
    </source>
</evidence>
<feature type="region of interest" description="Disordered" evidence="2">
    <location>
        <begin position="245"/>
        <end position="270"/>
    </location>
</feature>
<geneLocation type="plasmid" evidence="4 5">
    <name>pSGRIFU1</name>
</geneLocation>
<accession>A0A7H1QCZ2</accession>
<dbReference type="Pfam" id="PF00975">
    <property type="entry name" value="Thioesterase"/>
    <property type="match status" value="1"/>
</dbReference>
<dbReference type="EMBL" id="CP051007">
    <property type="protein sequence ID" value="QNT98172.1"/>
    <property type="molecule type" value="Genomic_DNA"/>
</dbReference>
<dbReference type="GO" id="GO:0008610">
    <property type="term" value="P:lipid biosynthetic process"/>
    <property type="evidence" value="ECO:0007669"/>
    <property type="project" value="TreeGrafter"/>
</dbReference>
<feature type="domain" description="Thioesterase" evidence="3">
    <location>
        <begin position="9"/>
        <end position="236"/>
    </location>
</feature>
<comment type="similarity">
    <text evidence="1">Belongs to the thioesterase family.</text>
</comment>
<organism evidence="4 5">
    <name type="scientific">Streptomyces griseofuscus</name>
    <dbReference type="NCBI Taxonomy" id="146922"/>
    <lineage>
        <taxon>Bacteria</taxon>
        <taxon>Bacillati</taxon>
        <taxon>Actinomycetota</taxon>
        <taxon>Actinomycetes</taxon>
        <taxon>Kitasatosporales</taxon>
        <taxon>Streptomycetaceae</taxon>
        <taxon>Streptomyces</taxon>
    </lineage>
</organism>
<evidence type="ECO:0000256" key="1">
    <source>
        <dbReference type="ARBA" id="ARBA00007169"/>
    </source>
</evidence>
<name>A0A7H1QCZ2_9ACTN</name>
<protein>
    <submittedName>
        <fullName evidence="4">Thioesterase</fullName>
    </submittedName>
</protein>
<reference evidence="4 5" key="1">
    <citation type="submission" date="2020-04" db="EMBL/GenBank/DDBJ databases">
        <title>Characterization and engineering of Streptomyces griseofuscus DSM40191 as a potential heterologous host for expression of BGCs.</title>
        <authorList>
            <person name="Gren T."/>
            <person name="Whitford C.M."/>
            <person name="Mohite O.S."/>
            <person name="Joergensen T.S."/>
            <person name="Nielsen J.B."/>
            <person name="Lee S.Y."/>
            <person name="Weber T."/>
        </authorList>
    </citation>
    <scope>NUCLEOTIDE SEQUENCE [LARGE SCALE GENOMIC DNA]</scope>
    <source>
        <strain evidence="4 5">DSM 40191</strain>
        <plasmid evidence="4 5">pSGRIFU1</plasmid>
    </source>
</reference>
<evidence type="ECO:0000259" key="3">
    <source>
        <dbReference type="Pfam" id="PF00975"/>
    </source>
</evidence>
<dbReference type="InterPro" id="IPR029058">
    <property type="entry name" value="AB_hydrolase_fold"/>
</dbReference>
<proteinExistence type="inferred from homology"/>
<evidence type="ECO:0000313" key="5">
    <source>
        <dbReference type="Proteomes" id="UP000516422"/>
    </source>
</evidence>
<dbReference type="InterPro" id="IPR001031">
    <property type="entry name" value="Thioesterase"/>
</dbReference>